<name>A0A1M5HSV3_9BACT</name>
<keyword evidence="2" id="KW-1185">Reference proteome</keyword>
<dbReference type="Proteomes" id="UP000184368">
    <property type="component" value="Unassembled WGS sequence"/>
</dbReference>
<organism evidence="1 2">
    <name type="scientific">Cnuella takakiae</name>
    <dbReference type="NCBI Taxonomy" id="1302690"/>
    <lineage>
        <taxon>Bacteria</taxon>
        <taxon>Pseudomonadati</taxon>
        <taxon>Bacteroidota</taxon>
        <taxon>Chitinophagia</taxon>
        <taxon>Chitinophagales</taxon>
        <taxon>Chitinophagaceae</taxon>
        <taxon>Cnuella</taxon>
    </lineage>
</organism>
<evidence type="ECO:0000313" key="1">
    <source>
        <dbReference type="EMBL" id="SHG19051.1"/>
    </source>
</evidence>
<dbReference type="AlphaFoldDB" id="A0A1M5HSV3"/>
<sequence>MSNTLAGKNYYLRERCFEIAFVTLAAKCRFSISDFLYEANRNAQVINFYALRSFF</sequence>
<evidence type="ECO:0000313" key="2">
    <source>
        <dbReference type="Proteomes" id="UP000184368"/>
    </source>
</evidence>
<dbReference type="EMBL" id="FQUO01000020">
    <property type="protein sequence ID" value="SHG19051.1"/>
    <property type="molecule type" value="Genomic_DNA"/>
</dbReference>
<proteinExistence type="predicted"/>
<accession>A0A1M5HSV3</accession>
<protein>
    <submittedName>
        <fullName evidence="1">Uncharacterized protein</fullName>
    </submittedName>
</protein>
<reference evidence="1 2" key="1">
    <citation type="submission" date="2016-11" db="EMBL/GenBank/DDBJ databases">
        <authorList>
            <person name="Jaros S."/>
            <person name="Januszkiewicz K."/>
            <person name="Wedrychowicz H."/>
        </authorList>
    </citation>
    <scope>NUCLEOTIDE SEQUENCE [LARGE SCALE GENOMIC DNA]</scope>
    <source>
        <strain evidence="1 2">DSM 26897</strain>
    </source>
</reference>
<gene>
    <name evidence="1" type="ORF">SAMN05444008_12045</name>
</gene>